<organism evidence="4 5">
    <name type="scientific">Candidatus Kaiserbacteria bacterium RIFCSPHIGHO2_02_FULL_50_50</name>
    <dbReference type="NCBI Taxonomy" id="1798492"/>
    <lineage>
        <taxon>Bacteria</taxon>
        <taxon>Candidatus Kaiseribacteriota</taxon>
    </lineage>
</organism>
<evidence type="ECO:0000313" key="5">
    <source>
        <dbReference type="Proteomes" id="UP000178794"/>
    </source>
</evidence>
<feature type="compositionally biased region" description="Polar residues" evidence="1">
    <location>
        <begin position="197"/>
        <end position="222"/>
    </location>
</feature>
<keyword evidence="3" id="KW-0732">Signal</keyword>
<keyword evidence="2" id="KW-0812">Transmembrane</keyword>
<evidence type="ECO:0000256" key="2">
    <source>
        <dbReference type="SAM" id="Phobius"/>
    </source>
</evidence>
<feature type="region of interest" description="Disordered" evidence="1">
    <location>
        <begin position="188"/>
        <end position="222"/>
    </location>
</feature>
<feature type="transmembrane region" description="Helical" evidence="2">
    <location>
        <begin position="423"/>
        <end position="448"/>
    </location>
</feature>
<dbReference type="Proteomes" id="UP000178794">
    <property type="component" value="Unassembled WGS sequence"/>
</dbReference>
<comment type="caution">
    <text evidence="4">The sequence shown here is derived from an EMBL/GenBank/DDBJ whole genome shotgun (WGS) entry which is preliminary data.</text>
</comment>
<name>A0A1F6DEZ3_9BACT</name>
<feature type="signal peptide" evidence="3">
    <location>
        <begin position="1"/>
        <end position="21"/>
    </location>
</feature>
<protein>
    <submittedName>
        <fullName evidence="4">Uncharacterized protein</fullName>
    </submittedName>
</protein>
<evidence type="ECO:0000313" key="4">
    <source>
        <dbReference type="EMBL" id="OGG59936.1"/>
    </source>
</evidence>
<dbReference type="EMBL" id="MFLF01000012">
    <property type="protein sequence ID" value="OGG59936.1"/>
    <property type="molecule type" value="Genomic_DNA"/>
</dbReference>
<proteinExistence type="predicted"/>
<dbReference type="STRING" id="1798492.A3C89_03275"/>
<keyword evidence="2" id="KW-0472">Membrane</keyword>
<sequence length="475" mass="51209">MFSTTATALLSLLGATMSLFASLDAALLAQVSSVASTQAIVANVAPTVESLTIAGNQGAPSSTFERTITFTGFADDENGDQDLTNVSLVAWRDGNPLGAACSSDPNHCYRVSPCTIDVNTGTNTEVWYYCSFSIPQAYAYGNWQVRVTATDADAATGIREETFPIDAFVFEPPVAPAEPEDGSTLIGSMPQEPAVSPITTPSTQTAGTPQTGTLPLPDTSSGTTATGADCIAAFYARMEKPEPSIRRALRHTEACSDSLRVASRDSGLLVFDISDGVAPTKTTTRAVTIELAPGASKTWLTLRAQRRTTEDYPLCLSTPASACSSYNYTVVDNTFFDLSAEDDFGESYPKLSAPARITLIVPEDMSDRAVQVYRHNRERNLWEVLTLEMKDAHSVSFRTAELGVFALLVVDEPDVVQKESSRLITLFLIAGLLLLFLALILLFLIALLRRRPVALLQGPMRSSRHESPKETKTHD</sequence>
<dbReference type="AlphaFoldDB" id="A0A1F6DEZ3"/>
<reference evidence="4 5" key="1">
    <citation type="journal article" date="2016" name="Nat. Commun.">
        <title>Thousands of microbial genomes shed light on interconnected biogeochemical processes in an aquifer system.</title>
        <authorList>
            <person name="Anantharaman K."/>
            <person name="Brown C.T."/>
            <person name="Hug L.A."/>
            <person name="Sharon I."/>
            <person name="Castelle C.J."/>
            <person name="Probst A.J."/>
            <person name="Thomas B.C."/>
            <person name="Singh A."/>
            <person name="Wilkins M.J."/>
            <person name="Karaoz U."/>
            <person name="Brodie E.L."/>
            <person name="Williams K.H."/>
            <person name="Hubbard S.S."/>
            <person name="Banfield J.F."/>
        </authorList>
    </citation>
    <scope>NUCLEOTIDE SEQUENCE [LARGE SCALE GENOMIC DNA]</scope>
</reference>
<accession>A0A1F6DEZ3</accession>
<evidence type="ECO:0000256" key="1">
    <source>
        <dbReference type="SAM" id="MobiDB-lite"/>
    </source>
</evidence>
<gene>
    <name evidence="4" type="ORF">A3C89_03275</name>
</gene>
<evidence type="ECO:0000256" key="3">
    <source>
        <dbReference type="SAM" id="SignalP"/>
    </source>
</evidence>
<keyword evidence="2" id="KW-1133">Transmembrane helix</keyword>
<feature type="chain" id="PRO_5009523804" evidence="3">
    <location>
        <begin position="22"/>
        <end position="475"/>
    </location>
</feature>